<gene>
    <name evidence="2" type="ORF">X801_00906</name>
</gene>
<feature type="non-terminal residue" evidence="2">
    <location>
        <position position="1"/>
    </location>
</feature>
<sequence length="232" mass="26306">HYNPKPSVITHRFHFNTRVQKEGESIADFVSELRRLTEYCDYGDFRNDVLRDRLVVGVRNARIQQCLLADSNLTWETAYDTAVALKAAENNATLLQSVQPTVTSESVDSSSRANRLQQSSNRKQLKSYRCGGRHTRLKECRHTQTVCNCCKKRDHLAKVCRSAPAFKTNAAVTNQFTRSEIPEYVLHAAAPTNRIQPPYQVELQVNSVPMVFELDTGSAVTLCSEKSWQDNL</sequence>
<dbReference type="AlphaFoldDB" id="A0A1S8X913"/>
<reference evidence="2 3" key="1">
    <citation type="submission" date="2015-03" db="EMBL/GenBank/DDBJ databases">
        <title>Draft genome of the nematode, Opisthorchis viverrini.</title>
        <authorList>
            <person name="Mitreva M."/>
        </authorList>
    </citation>
    <scope>NUCLEOTIDE SEQUENCE [LARGE SCALE GENOMIC DNA]</scope>
    <source>
        <strain evidence="2">Khon Kaen</strain>
    </source>
</reference>
<accession>A0A1S8X913</accession>
<name>A0A1S8X913_OPIVI</name>
<dbReference type="Proteomes" id="UP000243686">
    <property type="component" value="Unassembled WGS sequence"/>
</dbReference>
<keyword evidence="3" id="KW-1185">Reference proteome</keyword>
<protein>
    <submittedName>
        <fullName evidence="2">Uncharacterized protein</fullName>
    </submittedName>
</protein>
<organism evidence="2 3">
    <name type="scientific">Opisthorchis viverrini</name>
    <name type="common">Southeast Asian liver fluke</name>
    <dbReference type="NCBI Taxonomy" id="6198"/>
    <lineage>
        <taxon>Eukaryota</taxon>
        <taxon>Metazoa</taxon>
        <taxon>Spiralia</taxon>
        <taxon>Lophotrochozoa</taxon>
        <taxon>Platyhelminthes</taxon>
        <taxon>Trematoda</taxon>
        <taxon>Digenea</taxon>
        <taxon>Opisthorchiida</taxon>
        <taxon>Opisthorchiata</taxon>
        <taxon>Opisthorchiidae</taxon>
        <taxon>Opisthorchis</taxon>
    </lineage>
</organism>
<dbReference type="EMBL" id="KV891592">
    <property type="protein sequence ID" value="OON23189.1"/>
    <property type="molecule type" value="Genomic_DNA"/>
</dbReference>
<evidence type="ECO:0000313" key="3">
    <source>
        <dbReference type="Proteomes" id="UP000243686"/>
    </source>
</evidence>
<evidence type="ECO:0000313" key="2">
    <source>
        <dbReference type="EMBL" id="OON23189.1"/>
    </source>
</evidence>
<dbReference type="InterPro" id="IPR050951">
    <property type="entry name" value="Retrovirus_Pol_polyprotein"/>
</dbReference>
<dbReference type="PANTHER" id="PTHR37984">
    <property type="entry name" value="PROTEIN CBG26694"/>
    <property type="match status" value="1"/>
</dbReference>
<proteinExistence type="predicted"/>
<feature type="region of interest" description="Disordered" evidence="1">
    <location>
        <begin position="100"/>
        <end position="120"/>
    </location>
</feature>
<dbReference type="PANTHER" id="PTHR37984:SF5">
    <property type="entry name" value="PROTEIN NYNRIN-LIKE"/>
    <property type="match status" value="1"/>
</dbReference>
<evidence type="ECO:0000256" key="1">
    <source>
        <dbReference type="SAM" id="MobiDB-lite"/>
    </source>
</evidence>